<dbReference type="InterPro" id="IPR050856">
    <property type="entry name" value="Biotin_carboxylase_complex"/>
</dbReference>
<accession>A0A8H7BFC2</accession>
<dbReference type="OrthoDB" id="196847at2759"/>
<dbReference type="SUPFAM" id="SSF52440">
    <property type="entry name" value="PreATP-grasp domain"/>
    <property type="match status" value="1"/>
</dbReference>
<keyword evidence="2" id="KW-0436">Ligase</keyword>
<evidence type="ECO:0000256" key="2">
    <source>
        <dbReference type="ARBA" id="ARBA00022598"/>
    </source>
</evidence>
<protein>
    <submittedName>
        <fullName evidence="9">Uncharacterized protein</fullName>
    </submittedName>
</protein>
<organism evidence="9 10">
    <name type="scientific">Apophysomyces ossiformis</name>
    <dbReference type="NCBI Taxonomy" id="679940"/>
    <lineage>
        <taxon>Eukaryota</taxon>
        <taxon>Fungi</taxon>
        <taxon>Fungi incertae sedis</taxon>
        <taxon>Mucoromycota</taxon>
        <taxon>Mucoromycotina</taxon>
        <taxon>Mucoromycetes</taxon>
        <taxon>Mucorales</taxon>
        <taxon>Mucorineae</taxon>
        <taxon>Mucoraceae</taxon>
        <taxon>Apophysomyces</taxon>
    </lineage>
</organism>
<feature type="domain" description="ATP-grasp" evidence="7">
    <location>
        <begin position="122"/>
        <end position="322"/>
    </location>
</feature>
<dbReference type="InterPro" id="IPR005482">
    <property type="entry name" value="Biotin_COase_C"/>
</dbReference>
<dbReference type="GO" id="GO:0046872">
    <property type="term" value="F:metal ion binding"/>
    <property type="evidence" value="ECO:0007669"/>
    <property type="project" value="InterPro"/>
</dbReference>
<dbReference type="SUPFAM" id="SSF51246">
    <property type="entry name" value="Rudiment single hybrid motif"/>
    <property type="match status" value="1"/>
</dbReference>
<dbReference type="FunFam" id="3.30.470.20:FF:000028">
    <property type="entry name" value="Methylcrotonoyl-CoA carboxylase subunit alpha, mitochondrial"/>
    <property type="match status" value="1"/>
</dbReference>
<dbReference type="PANTHER" id="PTHR18866">
    <property type="entry name" value="CARBOXYLASE:PYRUVATE/ACETYL-COA/PROPIONYL-COA CARBOXYLASE"/>
    <property type="match status" value="1"/>
</dbReference>
<keyword evidence="10" id="KW-1185">Reference proteome</keyword>
<dbReference type="InterPro" id="IPR011053">
    <property type="entry name" value="Single_hybrid_motif"/>
</dbReference>
<dbReference type="SUPFAM" id="SSF56059">
    <property type="entry name" value="Glutathione synthetase ATP-binding domain-like"/>
    <property type="match status" value="1"/>
</dbReference>
<dbReference type="InterPro" id="IPR005481">
    <property type="entry name" value="BC-like_N"/>
</dbReference>
<dbReference type="InterPro" id="IPR016185">
    <property type="entry name" value="PreATP-grasp_dom_sf"/>
</dbReference>
<dbReference type="Pfam" id="PF02786">
    <property type="entry name" value="CPSase_L_D2"/>
    <property type="match status" value="1"/>
</dbReference>
<dbReference type="Gene3D" id="3.30.470.20">
    <property type="entry name" value="ATP-grasp fold, B domain"/>
    <property type="match status" value="1"/>
</dbReference>
<dbReference type="GO" id="GO:0016874">
    <property type="term" value="F:ligase activity"/>
    <property type="evidence" value="ECO:0007669"/>
    <property type="project" value="UniProtKB-KW"/>
</dbReference>
<dbReference type="SMART" id="SM00878">
    <property type="entry name" value="Biotin_carb_C"/>
    <property type="match status" value="1"/>
</dbReference>
<dbReference type="Pfam" id="PF02785">
    <property type="entry name" value="Biotin_carb_C"/>
    <property type="match status" value="1"/>
</dbReference>
<dbReference type="Pfam" id="PF00289">
    <property type="entry name" value="Biotin_carb_N"/>
    <property type="match status" value="1"/>
</dbReference>
<gene>
    <name evidence="9" type="ORF">EC973_003749</name>
</gene>
<evidence type="ECO:0000256" key="3">
    <source>
        <dbReference type="ARBA" id="ARBA00022741"/>
    </source>
</evidence>
<dbReference type="PROSITE" id="PS50975">
    <property type="entry name" value="ATP_GRASP"/>
    <property type="match status" value="1"/>
</dbReference>
<comment type="cofactor">
    <cofactor evidence="1">
        <name>biotin</name>
        <dbReference type="ChEBI" id="CHEBI:57586"/>
    </cofactor>
</comment>
<dbReference type="Pfam" id="PF00364">
    <property type="entry name" value="Biotin_lipoyl"/>
    <property type="match status" value="1"/>
</dbReference>
<reference evidence="9" key="1">
    <citation type="submission" date="2020-01" db="EMBL/GenBank/DDBJ databases">
        <title>Genome Sequencing of Three Apophysomyces-Like Fungal Strains Confirms a Novel Fungal Genus in the Mucoromycota with divergent Burkholderia-like Endosymbiotic Bacteria.</title>
        <authorList>
            <person name="Stajich J.E."/>
            <person name="Macias A.M."/>
            <person name="Carter-House D."/>
            <person name="Lovett B."/>
            <person name="Kasson L.R."/>
            <person name="Berry K."/>
            <person name="Grigoriev I."/>
            <person name="Chang Y."/>
            <person name="Spatafora J."/>
            <person name="Kasson M.T."/>
        </authorList>
    </citation>
    <scope>NUCLEOTIDE SEQUENCE</scope>
    <source>
        <strain evidence="9">NRRL A-21654</strain>
    </source>
</reference>
<sequence length="703" mass="78685">MVAIQKVLIANRGEIACRVIRTCRRMGIATVAVYSDSDRDAPFVKLADEAYYIGPSPAAESYLVGSKLIDVAKRSGADAIHPGYGFLSENADFAQQVVQEGIIFIGPTADAIRTIGDKIAAKVFIQTHASSIPLIPGYNGEDQSVERLEQEARTIEFPVLLKASSGGGGKGMRAVYDIQRLREEIEAAKGEALRSFGSDRLLIEKYFESIRHVEIQIFGDKYGNVYHINERDCSIQRRHQKVVEETPSPAVDRVLREAMTTAAVELGRKLGYEGAGTAEFILDERTKKFYFLELNTRLQVEHPITEAISGLDLVELQILVAQGSNLRTLGVLDNINFQGHAIECRLCAEDPDHDFQPRTGVIRKWSPADAASQMPGVRYDTGVEDGSEISVYYDSMIAKVIVHAPTREEAVRRMASVLSRTVVLGVTTNQKFLIDIMKNPRFQSGTFDTNFIAQESSRLFHAKTIRDIQNSAIAALVFDWKVRQDQQVHLRNVPSNWRNVPWRVPSVRLLLEDEMIEITYDYRGKLDDHSHHFVCGLRFKDEFAENINAVLLECKVNDGAELPGANGIKGANGLLRVVINDSQQYFYVASTVFDINKKSIFIHDFIQGHQMELAKLDRLKSTTSQTEDDRVTPYTSSMPCRILKIITPSGTRVKKNDPLLSIESMKTEIKILSRHDGVVTVNVEENQLVDARVLLCLVDEVKQ</sequence>
<evidence type="ECO:0000256" key="4">
    <source>
        <dbReference type="ARBA" id="ARBA00022840"/>
    </source>
</evidence>
<evidence type="ECO:0000259" key="7">
    <source>
        <dbReference type="PROSITE" id="PS50975"/>
    </source>
</evidence>
<dbReference type="SUPFAM" id="SSF51230">
    <property type="entry name" value="Single hybrid motif"/>
    <property type="match status" value="1"/>
</dbReference>
<dbReference type="InterPro" id="IPR011764">
    <property type="entry name" value="Biotin_carboxylation_dom"/>
</dbReference>
<dbReference type="FunFam" id="3.40.50.20:FF:000010">
    <property type="entry name" value="Propionyl-CoA carboxylase subunit alpha"/>
    <property type="match status" value="1"/>
</dbReference>
<dbReference type="InterPro" id="IPR011761">
    <property type="entry name" value="ATP-grasp"/>
</dbReference>
<feature type="domain" description="Biotin carboxylation" evidence="8">
    <location>
        <begin position="3"/>
        <end position="457"/>
    </location>
</feature>
<dbReference type="Gene3D" id="2.40.50.100">
    <property type="match status" value="1"/>
</dbReference>
<proteinExistence type="predicted"/>
<dbReference type="InterPro" id="IPR000089">
    <property type="entry name" value="Biotin_lipoyl"/>
</dbReference>
<dbReference type="PANTHER" id="PTHR18866:SF127">
    <property type="match status" value="1"/>
</dbReference>
<dbReference type="Proteomes" id="UP000605846">
    <property type="component" value="Unassembled WGS sequence"/>
</dbReference>
<dbReference type="CDD" id="cd06850">
    <property type="entry name" value="biotinyl_domain"/>
    <property type="match status" value="1"/>
</dbReference>
<comment type="caution">
    <text evidence="9">The sequence shown here is derived from an EMBL/GenBank/DDBJ whole genome shotgun (WGS) entry which is preliminary data.</text>
</comment>
<name>A0A8H7BFC2_9FUNG</name>
<dbReference type="AlphaFoldDB" id="A0A8H7BFC2"/>
<dbReference type="PROSITE" id="PS00867">
    <property type="entry name" value="CPSASE_2"/>
    <property type="match status" value="1"/>
</dbReference>
<evidence type="ECO:0000259" key="8">
    <source>
        <dbReference type="PROSITE" id="PS50979"/>
    </source>
</evidence>
<evidence type="ECO:0000313" key="9">
    <source>
        <dbReference type="EMBL" id="KAF7722027.1"/>
    </source>
</evidence>
<dbReference type="PROSITE" id="PS00866">
    <property type="entry name" value="CPSASE_1"/>
    <property type="match status" value="1"/>
</dbReference>
<dbReference type="GO" id="GO:0005524">
    <property type="term" value="F:ATP binding"/>
    <property type="evidence" value="ECO:0007669"/>
    <property type="project" value="UniProtKB-UniRule"/>
</dbReference>
<keyword evidence="3 6" id="KW-0547">Nucleotide-binding</keyword>
<dbReference type="PROSITE" id="PS50979">
    <property type="entry name" value="BC"/>
    <property type="match status" value="1"/>
</dbReference>
<evidence type="ECO:0000256" key="5">
    <source>
        <dbReference type="ARBA" id="ARBA00023267"/>
    </source>
</evidence>
<evidence type="ECO:0000256" key="6">
    <source>
        <dbReference type="PROSITE-ProRule" id="PRU00409"/>
    </source>
</evidence>
<keyword evidence="4 6" id="KW-0067">ATP-binding</keyword>
<keyword evidence="5" id="KW-0092">Biotin</keyword>
<dbReference type="InterPro" id="IPR005479">
    <property type="entry name" value="CPAse_ATP-bd"/>
</dbReference>
<evidence type="ECO:0000313" key="10">
    <source>
        <dbReference type="Proteomes" id="UP000605846"/>
    </source>
</evidence>
<dbReference type="EMBL" id="JABAYA010000217">
    <property type="protein sequence ID" value="KAF7722027.1"/>
    <property type="molecule type" value="Genomic_DNA"/>
</dbReference>
<dbReference type="InterPro" id="IPR011054">
    <property type="entry name" value="Rudment_hybrid_motif"/>
</dbReference>
<evidence type="ECO:0000256" key="1">
    <source>
        <dbReference type="ARBA" id="ARBA00001953"/>
    </source>
</evidence>